<sequence>MKKKEIKDRERNHEYGRSECGTKVPSGNKISMLIPYRKGEKWGFCDRNKNMVIQPAYDLVDTFDEGLVSVQLNGKWGLIDTGGSTVVPVTYDRAFPFNDGVVAVELNGKWGYIDTKGTPILGKTE</sequence>
<accession>A0A398DP21</accession>
<reference evidence="2 3" key="1">
    <citation type="submission" date="2018-09" db="EMBL/GenBank/DDBJ databases">
        <title>Discovery and Ecogenomic Context for Candidatus Cryosericales, a Global Caldiserica Order Active in Thawing Permafrost.</title>
        <authorList>
            <person name="Martinez M.A."/>
            <person name="Woodcroft B.J."/>
            <person name="Ignacio Espinoza J.C."/>
            <person name="Zayed A."/>
            <person name="Singleton C.M."/>
            <person name="Boyd J."/>
            <person name="Li Y.-F."/>
            <person name="Purvine S."/>
            <person name="Maughan H."/>
            <person name="Hodgkins S.B."/>
            <person name="Anderson D."/>
            <person name="Sederholm M."/>
            <person name="Temperton B."/>
            <person name="Saleska S.R."/>
            <person name="Tyson G.W."/>
            <person name="Rich V.I."/>
        </authorList>
    </citation>
    <scope>NUCLEOTIDE SEQUENCE [LARGE SCALE GENOMIC DNA]</scope>
    <source>
        <strain evidence="2 3">SMC1</strain>
    </source>
</reference>
<evidence type="ECO:0000256" key="1">
    <source>
        <dbReference type="SAM" id="MobiDB-lite"/>
    </source>
</evidence>
<organism evidence="2 3">
    <name type="scientific">Candidatus Cryosericum septentrionale</name>
    <dbReference type="NCBI Taxonomy" id="2290913"/>
    <lineage>
        <taxon>Bacteria</taxon>
        <taxon>Pseudomonadati</taxon>
        <taxon>Caldisericota/Cryosericota group</taxon>
        <taxon>Candidatus Cryosericota</taxon>
        <taxon>Candidatus Cryosericia</taxon>
        <taxon>Candidatus Cryosericales</taxon>
        <taxon>Candidatus Cryosericaceae</taxon>
        <taxon>Candidatus Cryosericum</taxon>
    </lineage>
</organism>
<dbReference type="AlphaFoldDB" id="A0A398DP21"/>
<dbReference type="SUPFAM" id="SSF69360">
    <property type="entry name" value="Cell wall binding repeat"/>
    <property type="match status" value="1"/>
</dbReference>
<protein>
    <submittedName>
        <fullName evidence="2">WG repeat-containing protein</fullName>
    </submittedName>
</protein>
<evidence type="ECO:0000313" key="2">
    <source>
        <dbReference type="EMBL" id="RIE16945.1"/>
    </source>
</evidence>
<dbReference type="OrthoDB" id="210273at2"/>
<keyword evidence="3" id="KW-1185">Reference proteome</keyword>
<evidence type="ECO:0000313" key="3">
    <source>
        <dbReference type="Proteomes" id="UP000266113"/>
    </source>
</evidence>
<gene>
    <name evidence="2" type="ORF">SMC1_03835</name>
</gene>
<name>A0A398DP21_9BACT</name>
<dbReference type="Proteomes" id="UP000266113">
    <property type="component" value="Unassembled WGS sequence"/>
</dbReference>
<comment type="caution">
    <text evidence="2">The sequence shown here is derived from an EMBL/GenBank/DDBJ whole genome shotgun (WGS) entry which is preliminary data.</text>
</comment>
<dbReference type="PANTHER" id="PTHR37841:SF1">
    <property type="entry name" value="DUF3298 DOMAIN-CONTAINING PROTEIN"/>
    <property type="match status" value="1"/>
</dbReference>
<feature type="region of interest" description="Disordered" evidence="1">
    <location>
        <begin position="1"/>
        <end position="21"/>
    </location>
</feature>
<dbReference type="InterPro" id="IPR032774">
    <property type="entry name" value="WG_beta_rep"/>
</dbReference>
<feature type="compositionally biased region" description="Basic and acidic residues" evidence="1">
    <location>
        <begin position="1"/>
        <end position="17"/>
    </location>
</feature>
<dbReference type="Pfam" id="PF14903">
    <property type="entry name" value="WG_beta_rep"/>
    <property type="match status" value="2"/>
</dbReference>
<dbReference type="PANTHER" id="PTHR37841">
    <property type="entry name" value="GLR2918 PROTEIN"/>
    <property type="match status" value="1"/>
</dbReference>
<dbReference type="EMBL" id="QXIY01000016">
    <property type="protein sequence ID" value="RIE16945.1"/>
    <property type="molecule type" value="Genomic_DNA"/>
</dbReference>
<dbReference type="RefSeq" id="WP_119085481.1">
    <property type="nucleotide sequence ID" value="NZ_QXIY01000016.1"/>
</dbReference>
<proteinExistence type="predicted"/>